<dbReference type="AlphaFoldDB" id="A0A0B7MVA4"/>
<organism evidence="1 2">
    <name type="scientific">Parasitella parasitica</name>
    <dbReference type="NCBI Taxonomy" id="35722"/>
    <lineage>
        <taxon>Eukaryota</taxon>
        <taxon>Fungi</taxon>
        <taxon>Fungi incertae sedis</taxon>
        <taxon>Mucoromycota</taxon>
        <taxon>Mucoromycotina</taxon>
        <taxon>Mucoromycetes</taxon>
        <taxon>Mucorales</taxon>
        <taxon>Mucorineae</taxon>
        <taxon>Mucoraceae</taxon>
        <taxon>Parasitella</taxon>
    </lineage>
</organism>
<evidence type="ECO:0000313" key="2">
    <source>
        <dbReference type="Proteomes" id="UP000054107"/>
    </source>
</evidence>
<accession>A0A0B7MVA4</accession>
<gene>
    <name evidence="1" type="primary">PARPA_00530.1 scaffold 888</name>
</gene>
<keyword evidence="2" id="KW-1185">Reference proteome</keyword>
<proteinExistence type="predicted"/>
<reference evidence="1 2" key="1">
    <citation type="submission" date="2014-09" db="EMBL/GenBank/DDBJ databases">
        <authorList>
            <person name="Ellenberger Sabrina"/>
        </authorList>
    </citation>
    <scope>NUCLEOTIDE SEQUENCE [LARGE SCALE GENOMIC DNA]</scope>
    <source>
        <strain evidence="1 2">CBS 412.66</strain>
    </source>
</reference>
<name>A0A0B7MVA4_9FUNG</name>
<protein>
    <submittedName>
        <fullName evidence="1">Uncharacterized protein</fullName>
    </submittedName>
</protein>
<evidence type="ECO:0000313" key="1">
    <source>
        <dbReference type="EMBL" id="CEP07250.1"/>
    </source>
</evidence>
<sequence length="130" mass="13990">MPNSNISGGTEASANSTTQKIEDYCDTCRSKFPINSEDLYTGGPPDMVVAFFTEFVFQRVNPKQISLNTDANVQIALISEETSISSATLTQMLEEAALNNVDDGKIIKVPIGLETAKRTAAKDAEVSLVV</sequence>
<dbReference type="OrthoDB" id="2301278at2759"/>
<dbReference type="Proteomes" id="UP000054107">
    <property type="component" value="Unassembled WGS sequence"/>
</dbReference>
<dbReference type="EMBL" id="LN719137">
    <property type="protein sequence ID" value="CEP07250.1"/>
    <property type="molecule type" value="Genomic_DNA"/>
</dbReference>